<proteinExistence type="inferred from homology"/>
<evidence type="ECO:0000256" key="2">
    <source>
        <dbReference type="ARBA" id="ARBA00006645"/>
    </source>
</evidence>
<protein>
    <recommendedName>
        <fullName evidence="3">DNA topoisomerase</fullName>
        <ecNumber evidence="3">5.6.2.1</ecNumber>
    </recommendedName>
</protein>
<keyword evidence="10" id="KW-1185">Reference proteome</keyword>
<dbReference type="SUPFAM" id="SSF55869">
    <property type="entry name" value="DNA topoisomerase I domain"/>
    <property type="match status" value="1"/>
</dbReference>
<keyword evidence="6 9" id="KW-0413">Isomerase</keyword>
<dbReference type="GO" id="GO:0006265">
    <property type="term" value="P:DNA topological change"/>
    <property type="evidence" value="ECO:0007669"/>
    <property type="project" value="InterPro"/>
</dbReference>
<keyword evidence="5" id="KW-0238">DNA-binding</keyword>
<evidence type="ECO:0000256" key="6">
    <source>
        <dbReference type="ARBA" id="ARBA00023235"/>
    </source>
</evidence>
<dbReference type="Pfam" id="PF01028">
    <property type="entry name" value="Topoisom_I"/>
    <property type="match status" value="1"/>
</dbReference>
<evidence type="ECO:0000256" key="3">
    <source>
        <dbReference type="ARBA" id="ARBA00012891"/>
    </source>
</evidence>
<comment type="similarity">
    <text evidence="2">Belongs to the type IB topoisomerase family.</text>
</comment>
<dbReference type="OrthoDB" id="9778962at2"/>
<sequence length="324" mass="36852">MPRLRRVRSTDPGWTRRAAGRGVVYLDEHGTRITDPAAVARCRELAIPPAWRDVWICPADNGHIQAMGTDDAGRRQYLYHPQWRARRDRLKHDHVVRLARRLPAARRRVAQDLARPEPDRTKVLALAFRLLDEAYFRAGGEAYAKENGSFGLATLRREHVRLADDGVWFAYPAKSGQWREAHVSDPDVRDAVRQLLERDDDQPDLLAWRNGDGGWHDVTTADILDDVKARLGPEARPKDFRTWHATTLAAAGLAQHPVPRSERARRRVVAQVVREVAEELGNTPAVCRASYIDPRVIDLWERGRTIGRRRTRGGAERALIELLA</sequence>
<evidence type="ECO:0000256" key="1">
    <source>
        <dbReference type="ARBA" id="ARBA00000213"/>
    </source>
</evidence>
<feature type="domain" description="DNA topoisomerase IB N-terminal" evidence="8">
    <location>
        <begin position="24"/>
        <end position="70"/>
    </location>
</feature>
<dbReference type="InterPro" id="IPR013500">
    <property type="entry name" value="TopoI_cat_euk"/>
</dbReference>
<dbReference type="InterPro" id="IPR001631">
    <property type="entry name" value="TopoI"/>
</dbReference>
<keyword evidence="4" id="KW-0799">Topoisomerase</keyword>
<dbReference type="AlphaFoldDB" id="A0A511YW68"/>
<dbReference type="InterPro" id="IPR035447">
    <property type="entry name" value="DNA_topo_I_N_sf"/>
</dbReference>
<dbReference type="GO" id="GO:0003917">
    <property type="term" value="F:DNA topoisomerase type I (single strand cut, ATP-independent) activity"/>
    <property type="evidence" value="ECO:0007669"/>
    <property type="project" value="UniProtKB-EC"/>
</dbReference>
<dbReference type="PRINTS" id="PR00416">
    <property type="entry name" value="EUTPISMRASEI"/>
</dbReference>
<dbReference type="InterPro" id="IPR014711">
    <property type="entry name" value="TopoI_cat_a-hlx-sub_euk"/>
</dbReference>
<accession>A0A511YW68</accession>
<organism evidence="9 10">
    <name type="scientific">Actinotalea fermentans</name>
    <dbReference type="NCBI Taxonomy" id="43671"/>
    <lineage>
        <taxon>Bacteria</taxon>
        <taxon>Bacillati</taxon>
        <taxon>Actinomycetota</taxon>
        <taxon>Actinomycetes</taxon>
        <taxon>Micrococcales</taxon>
        <taxon>Cellulomonadaceae</taxon>
        <taxon>Actinotalea</taxon>
    </lineage>
</organism>
<dbReference type="SUPFAM" id="SSF56349">
    <property type="entry name" value="DNA breaking-rejoining enzymes"/>
    <property type="match status" value="1"/>
</dbReference>
<dbReference type="EC" id="5.6.2.1" evidence="3"/>
<feature type="domain" description="DNA topoisomerase I catalytic core eukaryotic-type" evidence="7">
    <location>
        <begin position="82"/>
        <end position="287"/>
    </location>
</feature>
<dbReference type="Gene3D" id="3.30.66.10">
    <property type="entry name" value="DNA topoisomerase I domain"/>
    <property type="match status" value="1"/>
</dbReference>
<evidence type="ECO:0000313" key="10">
    <source>
        <dbReference type="Proteomes" id="UP000321484"/>
    </source>
</evidence>
<comment type="catalytic activity">
    <reaction evidence="1">
        <text>ATP-independent breakage of single-stranded DNA, followed by passage and rejoining.</text>
        <dbReference type="EC" id="5.6.2.1"/>
    </reaction>
</comment>
<evidence type="ECO:0000256" key="4">
    <source>
        <dbReference type="ARBA" id="ARBA00023029"/>
    </source>
</evidence>
<dbReference type="InterPro" id="IPR011010">
    <property type="entry name" value="DNA_brk_join_enz"/>
</dbReference>
<dbReference type="Gene3D" id="3.90.15.10">
    <property type="entry name" value="Topoisomerase I, Chain A, domain 3"/>
    <property type="match status" value="1"/>
</dbReference>
<gene>
    <name evidence="9" type="primary">topA_1</name>
    <name evidence="9" type="ORF">AFE02nite_11690</name>
</gene>
<dbReference type="InterPro" id="IPR049331">
    <property type="entry name" value="Top1B_N_bact"/>
</dbReference>
<dbReference type="Pfam" id="PF21338">
    <property type="entry name" value="Top1B_N_bact"/>
    <property type="match status" value="1"/>
</dbReference>
<reference evidence="9 10" key="1">
    <citation type="submission" date="2019-07" db="EMBL/GenBank/DDBJ databases">
        <title>Whole genome shotgun sequence of Actinotalea fermentans NBRC 105374.</title>
        <authorList>
            <person name="Hosoyama A."/>
            <person name="Uohara A."/>
            <person name="Ohji S."/>
            <person name="Ichikawa N."/>
        </authorList>
    </citation>
    <scope>NUCLEOTIDE SEQUENCE [LARGE SCALE GENOMIC DNA]</scope>
    <source>
        <strain evidence="9 10">NBRC 105374</strain>
    </source>
</reference>
<dbReference type="Proteomes" id="UP000321484">
    <property type="component" value="Unassembled WGS sequence"/>
</dbReference>
<dbReference type="EMBL" id="BJYK01000001">
    <property type="protein sequence ID" value="GEN79435.1"/>
    <property type="molecule type" value="Genomic_DNA"/>
</dbReference>
<dbReference type="PROSITE" id="PS52038">
    <property type="entry name" value="TOPO_IB_2"/>
    <property type="match status" value="1"/>
</dbReference>
<dbReference type="Gene3D" id="1.10.132.120">
    <property type="match status" value="1"/>
</dbReference>
<dbReference type="GO" id="GO:0003677">
    <property type="term" value="F:DNA binding"/>
    <property type="evidence" value="ECO:0007669"/>
    <property type="project" value="UniProtKB-KW"/>
</dbReference>
<evidence type="ECO:0000313" key="9">
    <source>
        <dbReference type="EMBL" id="GEN79435.1"/>
    </source>
</evidence>
<evidence type="ECO:0000256" key="5">
    <source>
        <dbReference type="ARBA" id="ARBA00023125"/>
    </source>
</evidence>
<comment type="caution">
    <text evidence="9">The sequence shown here is derived from an EMBL/GenBank/DDBJ whole genome shotgun (WGS) entry which is preliminary data.</text>
</comment>
<evidence type="ECO:0000259" key="7">
    <source>
        <dbReference type="Pfam" id="PF01028"/>
    </source>
</evidence>
<name>A0A511YW68_9CELL</name>
<dbReference type="RefSeq" id="WP_034247545.1">
    <property type="nucleotide sequence ID" value="NZ_BJYK01000001.1"/>
</dbReference>
<evidence type="ECO:0000259" key="8">
    <source>
        <dbReference type="Pfam" id="PF21338"/>
    </source>
</evidence>